<evidence type="ECO:0000313" key="2">
    <source>
        <dbReference type="Proteomes" id="UP000733611"/>
    </source>
</evidence>
<dbReference type="Proteomes" id="UP000733611">
    <property type="component" value="Unassembled WGS sequence"/>
</dbReference>
<dbReference type="Gene3D" id="3.30.1910.10">
    <property type="entry name" value="so0334 like domain"/>
    <property type="match status" value="1"/>
</dbReference>
<comment type="caution">
    <text evidence="1">The sequence shown here is derived from an EMBL/GenBank/DDBJ whole genome shotgun (WGS) entry which is preliminary data.</text>
</comment>
<proteinExistence type="predicted"/>
<accession>A0A948THJ0</accession>
<evidence type="ECO:0000313" key="1">
    <source>
        <dbReference type="EMBL" id="MBU3845145.1"/>
    </source>
</evidence>
<gene>
    <name evidence="1" type="ORF">H9847_09855</name>
</gene>
<dbReference type="AlphaFoldDB" id="A0A948THJ0"/>
<name>A0A948THJ0_9GAMM</name>
<dbReference type="Pfam" id="PF06526">
    <property type="entry name" value="DUF1107"/>
    <property type="match status" value="1"/>
</dbReference>
<protein>
    <submittedName>
        <fullName evidence="1">DUF1107 domain-containing protein</fullName>
    </submittedName>
</protein>
<sequence>MRLFKIYAPRLIAKHVASFFKGQFEIAEQGVFKFDGGKVVVNENSTPIERQVAREVNKIIATFLVRSRPTNLRYQ</sequence>
<dbReference type="InterPro" id="IPR009491">
    <property type="entry name" value="DUF1107"/>
</dbReference>
<reference evidence="1" key="2">
    <citation type="submission" date="2021-04" db="EMBL/GenBank/DDBJ databases">
        <authorList>
            <person name="Gilroy R."/>
        </authorList>
    </citation>
    <scope>NUCLEOTIDE SEQUENCE</scope>
    <source>
        <strain evidence="1">378</strain>
    </source>
</reference>
<reference evidence="1" key="1">
    <citation type="journal article" date="2021" name="PeerJ">
        <title>Extensive microbial diversity within the chicken gut microbiome revealed by metagenomics and culture.</title>
        <authorList>
            <person name="Gilroy R."/>
            <person name="Ravi A."/>
            <person name="Getino M."/>
            <person name="Pursley I."/>
            <person name="Horton D.L."/>
            <person name="Alikhan N.F."/>
            <person name="Baker D."/>
            <person name="Gharbi K."/>
            <person name="Hall N."/>
            <person name="Watson M."/>
            <person name="Adriaenssens E.M."/>
            <person name="Foster-Nyarko E."/>
            <person name="Jarju S."/>
            <person name="Secka A."/>
            <person name="Antonio M."/>
            <person name="Oren A."/>
            <person name="Chaudhuri R.R."/>
            <person name="La Ragione R."/>
            <person name="Hildebrand F."/>
            <person name="Pallen M.J."/>
        </authorList>
    </citation>
    <scope>NUCLEOTIDE SEQUENCE</scope>
    <source>
        <strain evidence="1">378</strain>
    </source>
</reference>
<dbReference type="EMBL" id="JAHLFE010000203">
    <property type="protein sequence ID" value="MBU3845145.1"/>
    <property type="molecule type" value="Genomic_DNA"/>
</dbReference>
<organism evidence="1 2">
    <name type="scientific">Candidatus Anaerobiospirillum pullicola</name>
    <dbReference type="NCBI Taxonomy" id="2838451"/>
    <lineage>
        <taxon>Bacteria</taxon>
        <taxon>Pseudomonadati</taxon>
        <taxon>Pseudomonadota</taxon>
        <taxon>Gammaproteobacteria</taxon>
        <taxon>Aeromonadales</taxon>
        <taxon>Succinivibrionaceae</taxon>
        <taxon>Anaerobiospirillum</taxon>
    </lineage>
</organism>